<evidence type="ECO:0008006" key="4">
    <source>
        <dbReference type="Google" id="ProtNLM"/>
    </source>
</evidence>
<dbReference type="RefSeq" id="WP_044164541.1">
    <property type="nucleotide sequence ID" value="NZ_JACIER010000021.1"/>
</dbReference>
<dbReference type="AlphaFoldDB" id="A0A840DBR0"/>
<feature type="chain" id="PRO_5032778684" description="Lipoprotein" evidence="1">
    <location>
        <begin position="27"/>
        <end position="169"/>
    </location>
</feature>
<evidence type="ECO:0000256" key="1">
    <source>
        <dbReference type="SAM" id="SignalP"/>
    </source>
</evidence>
<dbReference type="EMBL" id="JACIER010000021">
    <property type="protein sequence ID" value="MBB4046053.1"/>
    <property type="molecule type" value="Genomic_DNA"/>
</dbReference>
<name>A0A840DBR0_9BACE</name>
<keyword evidence="1" id="KW-0732">Signal</keyword>
<protein>
    <recommendedName>
        <fullName evidence="4">Lipoprotein</fullName>
    </recommendedName>
</protein>
<accession>A0A840DBR0</accession>
<reference evidence="2" key="1">
    <citation type="submission" date="2020-08" db="EMBL/GenBank/DDBJ databases">
        <title>Genomic Encyclopedia of Type Strains, Phase IV (KMG-IV): sequencing the most valuable type-strain genomes for metagenomic binning, comparative biology and taxonomic classification.</title>
        <authorList>
            <person name="Goeker M."/>
        </authorList>
    </citation>
    <scope>NUCLEOTIDE SEQUENCE [LARGE SCALE GENOMIC DNA]</scope>
    <source>
        <strain evidence="2">DSM 105720</strain>
    </source>
</reference>
<comment type="caution">
    <text evidence="2">The sequence shown here is derived from an EMBL/GenBank/DDBJ whole genome shotgun (WGS) entry which is preliminary data.</text>
</comment>
<feature type="signal peptide" evidence="1">
    <location>
        <begin position="1"/>
        <end position="26"/>
    </location>
</feature>
<keyword evidence="3" id="KW-1185">Reference proteome</keyword>
<sequence length="169" mass="18141">MSRKNLKALIVLAMGGGLLFACQSGAKQAQADASSVDSVKVESAVGTADIPYSLVERYFVKNTVKSLESPKITTPEAFDNVFGAAAVMGEGGRPTVIDFSKQYVIAVVLPETEYATTLSPVSLQKNENGEVQFTYKVAKGEKQTYTQRPCLAILVDNSQEGNVVLKEVE</sequence>
<evidence type="ECO:0000313" key="3">
    <source>
        <dbReference type="Proteomes" id="UP000560658"/>
    </source>
</evidence>
<evidence type="ECO:0000313" key="2">
    <source>
        <dbReference type="EMBL" id="MBB4046053.1"/>
    </source>
</evidence>
<dbReference type="Proteomes" id="UP000560658">
    <property type="component" value="Unassembled WGS sequence"/>
</dbReference>
<organism evidence="2 3">
    <name type="scientific">Bacteroides reticulotermitis</name>
    <dbReference type="NCBI Taxonomy" id="1133319"/>
    <lineage>
        <taxon>Bacteria</taxon>
        <taxon>Pseudomonadati</taxon>
        <taxon>Bacteroidota</taxon>
        <taxon>Bacteroidia</taxon>
        <taxon>Bacteroidales</taxon>
        <taxon>Bacteroidaceae</taxon>
        <taxon>Bacteroides</taxon>
    </lineage>
</organism>
<gene>
    <name evidence="2" type="ORF">GGR06_003879</name>
</gene>
<dbReference type="PROSITE" id="PS51257">
    <property type="entry name" value="PROKAR_LIPOPROTEIN"/>
    <property type="match status" value="1"/>
</dbReference>
<proteinExistence type="predicted"/>